<evidence type="ECO:0000256" key="3">
    <source>
        <dbReference type="ARBA" id="ARBA00022806"/>
    </source>
</evidence>
<dbReference type="PANTHER" id="PTHR11070">
    <property type="entry name" value="UVRD / RECB / PCRA DNA HELICASE FAMILY MEMBER"/>
    <property type="match status" value="1"/>
</dbReference>
<dbReference type="InterPro" id="IPR013986">
    <property type="entry name" value="DExx_box_DNA_helicase_dom_sf"/>
</dbReference>
<keyword evidence="1 7" id="KW-0547">Nucleotide-binding</keyword>
<dbReference type="AlphaFoldDB" id="A0A222G541"/>
<dbReference type="InterPro" id="IPR014016">
    <property type="entry name" value="UvrD-like_ATP-bd"/>
</dbReference>
<evidence type="ECO:0000256" key="6">
    <source>
        <dbReference type="ARBA" id="ARBA00034923"/>
    </source>
</evidence>
<evidence type="ECO:0000256" key="5">
    <source>
        <dbReference type="ARBA" id="ARBA00023125"/>
    </source>
</evidence>
<dbReference type="PROSITE" id="PS51198">
    <property type="entry name" value="UVRD_HELICASE_ATP_BIND"/>
    <property type="match status" value="1"/>
</dbReference>
<dbReference type="InterPro" id="IPR000212">
    <property type="entry name" value="DNA_helicase_UvrD/REP"/>
</dbReference>
<evidence type="ECO:0000256" key="7">
    <source>
        <dbReference type="PROSITE-ProRule" id="PRU00560"/>
    </source>
</evidence>
<dbReference type="OrthoDB" id="1100019at2"/>
<sequence>MPVISITDEDIKYAESILLKAGQKFDDERIEFLKDLNTLDLQAVPGSGKTTILLAKLLIFERYMPFKSGSGVLVISHTNAAINEIKNRIGPYCPKLFSYPNFVGTIQGFVNEFLAKPYFKQSFGNDIIKICDQAYAQQIKNKLTFDLFGQRESFKKVKYIFSCNDSKIFNYRFSQEPKSRDLVSTINGSNLKINKPKPKSINYQDYSDEEKSDILDYLFKLKWKVLAEGYLHFDDAYALAYKYLYAQPQIINIIQRRFSYVFVDEMQDMDEHQYQILEMLFFGNEICKSVYQRVGDKNQAIFNGDIKLDEIWIDRKIVKKITGSHRLSPQIASLTNQFSLTKSNIIGLNPDSNIKPLILIYTTENKEKVIEFYTSIINELTEKGILPSSSSKTIAAVAWVTGKKDKEIQITLPSYYPSYSREQEKPKSEYNCLAQYLICFEQIDSSLKPIAFNIKSAIMKSLRIVNIKGDDGKFFKESTFRKLLLEKSLLNEKEVTFEKNIYMWSINVMRGNHKDVLGELQVYIISIFNELFPEYIPEHNFLYDHYLPNINESATPELTNSNILFNTVHGVKGNTHLATLYLESFYYGEYESTLLSEVFNGVCSMDFINNIEKKINQLNFEIVELNKKGKKGAIKRQDEISTLNTKMDNIKRYSKMLYVGFSRPTHLLAFAVEETRFNALTINEDVWDVTYV</sequence>
<dbReference type="Proteomes" id="UP000202259">
    <property type="component" value="Chromosome"/>
</dbReference>
<organism evidence="9 10">
    <name type="scientific">Cognaticolwellia beringensis</name>
    <dbReference type="NCBI Taxonomy" id="1967665"/>
    <lineage>
        <taxon>Bacteria</taxon>
        <taxon>Pseudomonadati</taxon>
        <taxon>Pseudomonadota</taxon>
        <taxon>Gammaproteobacteria</taxon>
        <taxon>Alteromonadales</taxon>
        <taxon>Colwelliaceae</taxon>
        <taxon>Cognaticolwellia</taxon>
    </lineage>
</organism>
<feature type="domain" description="UvrD-like helicase ATP-binding" evidence="8">
    <location>
        <begin position="22"/>
        <end position="341"/>
    </location>
</feature>
<evidence type="ECO:0000256" key="1">
    <source>
        <dbReference type="ARBA" id="ARBA00022741"/>
    </source>
</evidence>
<proteinExistence type="predicted"/>
<dbReference type="PANTHER" id="PTHR11070:SF2">
    <property type="entry name" value="ATP-DEPENDENT DNA HELICASE SRS2"/>
    <property type="match status" value="1"/>
</dbReference>
<evidence type="ECO:0000259" key="8">
    <source>
        <dbReference type="PROSITE" id="PS51198"/>
    </source>
</evidence>
<accession>A0A222G541</accession>
<dbReference type="SUPFAM" id="SSF52540">
    <property type="entry name" value="P-loop containing nucleoside triphosphate hydrolases"/>
    <property type="match status" value="1"/>
</dbReference>
<protein>
    <recommendedName>
        <fullName evidence="6">DNA 3'-5' helicase II</fullName>
    </recommendedName>
</protein>
<name>A0A222G541_9GAMM</name>
<reference evidence="9 10" key="1">
    <citation type="submission" date="2017-08" db="EMBL/GenBank/DDBJ databases">
        <title>Complete genome of Colwellia sp. NB097-1, a psychrophile bacterium ioslated from Bering Sea.</title>
        <authorList>
            <person name="Chen X."/>
        </authorList>
    </citation>
    <scope>NUCLEOTIDE SEQUENCE [LARGE SCALE GENOMIC DNA]</scope>
    <source>
        <strain evidence="9 10">NB097-1</strain>
    </source>
</reference>
<dbReference type="RefSeq" id="WP_081149275.1">
    <property type="nucleotide sequence ID" value="NZ_CP020465.1"/>
</dbReference>
<evidence type="ECO:0000313" key="10">
    <source>
        <dbReference type="Proteomes" id="UP000202259"/>
    </source>
</evidence>
<dbReference type="GO" id="GO:0000725">
    <property type="term" value="P:recombinational repair"/>
    <property type="evidence" value="ECO:0007669"/>
    <property type="project" value="TreeGrafter"/>
</dbReference>
<evidence type="ECO:0000256" key="4">
    <source>
        <dbReference type="ARBA" id="ARBA00022840"/>
    </source>
</evidence>
<gene>
    <name evidence="9" type="ORF">B5D82_03475</name>
</gene>
<keyword evidence="5" id="KW-0238">DNA-binding</keyword>
<dbReference type="GO" id="GO:0003677">
    <property type="term" value="F:DNA binding"/>
    <property type="evidence" value="ECO:0007669"/>
    <property type="project" value="UniProtKB-KW"/>
</dbReference>
<dbReference type="InterPro" id="IPR027417">
    <property type="entry name" value="P-loop_NTPase"/>
</dbReference>
<keyword evidence="3 7" id="KW-0347">Helicase</keyword>
<evidence type="ECO:0000313" key="9">
    <source>
        <dbReference type="EMBL" id="ASP46921.1"/>
    </source>
</evidence>
<dbReference type="GO" id="GO:0043138">
    <property type="term" value="F:3'-5' DNA helicase activity"/>
    <property type="evidence" value="ECO:0007669"/>
    <property type="project" value="TreeGrafter"/>
</dbReference>
<keyword evidence="2 7" id="KW-0378">Hydrolase</keyword>
<dbReference type="Gene3D" id="1.10.10.160">
    <property type="match status" value="1"/>
</dbReference>
<dbReference type="Pfam" id="PF00580">
    <property type="entry name" value="UvrD-helicase"/>
    <property type="match status" value="1"/>
</dbReference>
<dbReference type="Gene3D" id="3.40.50.300">
    <property type="entry name" value="P-loop containing nucleotide triphosphate hydrolases"/>
    <property type="match status" value="1"/>
</dbReference>
<dbReference type="EMBL" id="CP020465">
    <property type="protein sequence ID" value="ASP46921.1"/>
    <property type="molecule type" value="Genomic_DNA"/>
</dbReference>
<keyword evidence="10" id="KW-1185">Reference proteome</keyword>
<feature type="binding site" evidence="7">
    <location>
        <begin position="43"/>
        <end position="50"/>
    </location>
    <ligand>
        <name>ATP</name>
        <dbReference type="ChEBI" id="CHEBI:30616"/>
    </ligand>
</feature>
<dbReference type="KEGG" id="cber:B5D82_03475"/>
<dbReference type="GO" id="GO:0005524">
    <property type="term" value="F:ATP binding"/>
    <property type="evidence" value="ECO:0007669"/>
    <property type="project" value="UniProtKB-UniRule"/>
</dbReference>
<dbReference type="GO" id="GO:0016787">
    <property type="term" value="F:hydrolase activity"/>
    <property type="evidence" value="ECO:0007669"/>
    <property type="project" value="UniProtKB-UniRule"/>
</dbReference>
<keyword evidence="4 7" id="KW-0067">ATP-binding</keyword>
<evidence type="ECO:0000256" key="2">
    <source>
        <dbReference type="ARBA" id="ARBA00022801"/>
    </source>
</evidence>